<evidence type="ECO:0000256" key="1">
    <source>
        <dbReference type="ARBA" id="ARBA00022679"/>
    </source>
</evidence>
<dbReference type="EMBL" id="BKCF01000002">
    <property type="protein sequence ID" value="GEQ86021.1"/>
    <property type="molecule type" value="Genomic_DNA"/>
</dbReference>
<evidence type="ECO:0000313" key="5">
    <source>
        <dbReference type="Proteomes" id="UP000326994"/>
    </source>
</evidence>
<evidence type="ECO:0000256" key="2">
    <source>
        <dbReference type="ARBA" id="ARBA00023315"/>
    </source>
</evidence>
<dbReference type="GO" id="GO:0016747">
    <property type="term" value="F:acyltransferase activity, transferring groups other than amino-acyl groups"/>
    <property type="evidence" value="ECO:0007669"/>
    <property type="project" value="InterPro"/>
</dbReference>
<dbReference type="PANTHER" id="PTHR43877">
    <property type="entry name" value="AMINOALKYLPHOSPHONATE N-ACETYLTRANSFERASE-RELATED-RELATED"/>
    <property type="match status" value="1"/>
</dbReference>
<accession>A0A5J4G1U6</accession>
<dbReference type="InterPro" id="IPR000182">
    <property type="entry name" value="GNAT_dom"/>
</dbReference>
<dbReference type="OrthoDB" id="1450704at2"/>
<organism evidence="4 5">
    <name type="scientific">Patiriisocius marinistellae</name>
    <dbReference type="NCBI Taxonomy" id="2494560"/>
    <lineage>
        <taxon>Bacteria</taxon>
        <taxon>Pseudomonadati</taxon>
        <taxon>Bacteroidota</taxon>
        <taxon>Flavobacteriia</taxon>
        <taxon>Flavobacteriales</taxon>
        <taxon>Flavobacteriaceae</taxon>
        <taxon>Patiriisocius</taxon>
    </lineage>
</organism>
<protein>
    <recommendedName>
        <fullName evidence="3">N-acetyltransferase domain-containing protein</fullName>
    </recommendedName>
</protein>
<sequence length="154" mass="17602">MEIKIREAHIDDLKILKSFEQEVIAYERPFASNLKESLITYYDLTNLIKSKSADVLVATIGGKIIGSGHLVIKNSKPYKKIAQYAYLGFMFVLPEFRGKGINRKIIDALILKAKERNLTEIQLDVYAENESALKAYSKFGFKPDLLKMRLNIDE</sequence>
<dbReference type="PANTHER" id="PTHR43877:SF2">
    <property type="entry name" value="AMINOALKYLPHOSPHONATE N-ACETYLTRANSFERASE-RELATED"/>
    <property type="match status" value="1"/>
</dbReference>
<dbReference type="InterPro" id="IPR050832">
    <property type="entry name" value="Bact_Acetyltransf"/>
</dbReference>
<dbReference type="InterPro" id="IPR016181">
    <property type="entry name" value="Acyl_CoA_acyltransferase"/>
</dbReference>
<dbReference type="PROSITE" id="PS51186">
    <property type="entry name" value="GNAT"/>
    <property type="match status" value="1"/>
</dbReference>
<keyword evidence="2" id="KW-0012">Acyltransferase</keyword>
<dbReference type="Gene3D" id="3.40.630.30">
    <property type="match status" value="1"/>
</dbReference>
<dbReference type="Proteomes" id="UP000326994">
    <property type="component" value="Unassembled WGS sequence"/>
</dbReference>
<evidence type="ECO:0000259" key="3">
    <source>
        <dbReference type="PROSITE" id="PS51186"/>
    </source>
</evidence>
<name>A0A5J4G1U6_9FLAO</name>
<proteinExistence type="predicted"/>
<dbReference type="RefSeq" id="WP_151893957.1">
    <property type="nucleotide sequence ID" value="NZ_BKCF01000002.1"/>
</dbReference>
<dbReference type="Pfam" id="PF00583">
    <property type="entry name" value="Acetyltransf_1"/>
    <property type="match status" value="1"/>
</dbReference>
<reference evidence="4 5" key="1">
    <citation type="submission" date="2019-08" db="EMBL/GenBank/DDBJ databases">
        <title>Ulvibacter marinistellae sp. nov., isolated from a starfish, Patiria pectinifera.</title>
        <authorList>
            <person name="Kawano K."/>
            <person name="Ushijima N."/>
            <person name="Kihara M."/>
            <person name="Itoh H."/>
        </authorList>
    </citation>
    <scope>NUCLEOTIDE SEQUENCE [LARGE SCALE GENOMIC DNA]</scope>
    <source>
        <strain evidence="4 5">KK4</strain>
    </source>
</reference>
<dbReference type="CDD" id="cd04301">
    <property type="entry name" value="NAT_SF"/>
    <property type="match status" value="1"/>
</dbReference>
<keyword evidence="1" id="KW-0808">Transferase</keyword>
<feature type="domain" description="N-acetyltransferase" evidence="3">
    <location>
        <begin position="3"/>
        <end position="154"/>
    </location>
</feature>
<dbReference type="AlphaFoldDB" id="A0A5J4G1U6"/>
<comment type="caution">
    <text evidence="4">The sequence shown here is derived from an EMBL/GenBank/DDBJ whole genome shotgun (WGS) entry which is preliminary data.</text>
</comment>
<keyword evidence="5" id="KW-1185">Reference proteome</keyword>
<gene>
    <name evidence="4" type="ORF">ULMS_15290</name>
</gene>
<dbReference type="SUPFAM" id="SSF55729">
    <property type="entry name" value="Acyl-CoA N-acyltransferases (Nat)"/>
    <property type="match status" value="1"/>
</dbReference>
<evidence type="ECO:0000313" key="4">
    <source>
        <dbReference type="EMBL" id="GEQ86021.1"/>
    </source>
</evidence>